<evidence type="ECO:0000313" key="3">
    <source>
        <dbReference type="Proteomes" id="UP000265663"/>
    </source>
</evidence>
<gene>
    <name evidence="2" type="ORF">GMOD_00004517</name>
</gene>
<keyword evidence="3" id="KW-1185">Reference proteome</keyword>
<feature type="compositionally biased region" description="Basic and acidic residues" evidence="1">
    <location>
        <begin position="224"/>
        <end position="235"/>
    </location>
</feature>
<evidence type="ECO:0000313" key="2">
    <source>
        <dbReference type="EMBL" id="RMZ68295.1"/>
    </source>
</evidence>
<organism evidence="2 3">
    <name type="scientific">Pyrenophora seminiperda CCB06</name>
    <dbReference type="NCBI Taxonomy" id="1302712"/>
    <lineage>
        <taxon>Eukaryota</taxon>
        <taxon>Fungi</taxon>
        <taxon>Dikarya</taxon>
        <taxon>Ascomycota</taxon>
        <taxon>Pezizomycotina</taxon>
        <taxon>Dothideomycetes</taxon>
        <taxon>Pleosporomycetidae</taxon>
        <taxon>Pleosporales</taxon>
        <taxon>Pleosporineae</taxon>
        <taxon>Pleosporaceae</taxon>
        <taxon>Pyrenophora</taxon>
    </lineage>
</organism>
<feature type="region of interest" description="Disordered" evidence="1">
    <location>
        <begin position="191"/>
        <end position="239"/>
    </location>
</feature>
<dbReference type="AlphaFoldDB" id="A0A3M7M1B2"/>
<name>A0A3M7M1B2_9PLEO</name>
<evidence type="ECO:0000256" key="1">
    <source>
        <dbReference type="SAM" id="MobiDB-lite"/>
    </source>
</evidence>
<dbReference type="Proteomes" id="UP000265663">
    <property type="component" value="Unassembled WGS sequence"/>
</dbReference>
<accession>A0A3M7M1B2</accession>
<dbReference type="OrthoDB" id="3691218at2759"/>
<proteinExistence type="predicted"/>
<protein>
    <submittedName>
        <fullName evidence="2">Uncharacterized protein</fullName>
    </submittedName>
</protein>
<reference evidence="2 3" key="1">
    <citation type="journal article" date="2014" name="PLoS ONE">
        <title>De novo Genome Assembly of the Fungal Plant Pathogen Pyrenophora semeniperda.</title>
        <authorList>
            <person name="Soliai M.M."/>
            <person name="Meyer S.E."/>
            <person name="Udall J.A."/>
            <person name="Elzinga D.E."/>
            <person name="Hermansen R.A."/>
            <person name="Bodily P.M."/>
            <person name="Hart A.A."/>
            <person name="Coleman C.E."/>
        </authorList>
    </citation>
    <scope>NUCLEOTIDE SEQUENCE [LARGE SCALE GENOMIC DNA]</scope>
    <source>
        <strain evidence="2 3">CCB06</strain>
        <tissue evidence="2">Mycelium</tissue>
    </source>
</reference>
<dbReference type="EMBL" id="KE747814">
    <property type="protein sequence ID" value="RMZ68295.1"/>
    <property type="molecule type" value="Genomic_DNA"/>
</dbReference>
<feature type="compositionally biased region" description="Polar residues" evidence="1">
    <location>
        <begin position="200"/>
        <end position="223"/>
    </location>
</feature>
<sequence length="319" mass="35643">MGGPGLEDIIMHERECSKLIGDLLDGNGTHWPMIIKEDSIIHWTITDIHKLALQLLQECSRLAERRNDLKLFLELPRGFSASGLVVSSDDIMEWTEIRLSEAVVEAEALDDPHDPYIGTQAAKKSHYNMLNALAWIRKDSLRRMFKPGFKGKYKEHDENVKNGGTSLNTLDDLNFAGNSCLPLVMGSADSSIDSEHETLGQDTPPITRTASPALTERQINYKRTTAEGDQRKNEPPKQPTLQYVCIIETEEDQAIYKISPGKVDKGVRKKLAVAKDMCDEMVRMGYGGKVKLQDVMDMGIRMANKPANDQVPANDHVPT</sequence>